<evidence type="ECO:0000256" key="1">
    <source>
        <dbReference type="ARBA" id="ARBA00022603"/>
    </source>
</evidence>
<dbReference type="SUPFAM" id="SSF53335">
    <property type="entry name" value="S-adenosyl-L-methionine-dependent methyltransferases"/>
    <property type="match status" value="1"/>
</dbReference>
<keyword evidence="2" id="KW-0808">Transferase</keyword>
<dbReference type="Proteomes" id="UP000235616">
    <property type="component" value="Unassembled WGS sequence"/>
</dbReference>
<sequence length="186" mass="20319">MTLLPYAAVVLTLLAGLSLVIFTALTGVPTLSSRGVEAADVIALLKHAKLARSAVIIDLGSGWGALVVALARAFPEATIEGIEISLLPYLISRLRASGLPNVRLRWGNFHRSHLRGAHAIVCYLMPSVMPGVGDLLDRHLKWGTAVVSNTFLFRGRKASAVRRGSRRGLVSLYFWPARYWVVDEYE</sequence>
<dbReference type="AlphaFoldDB" id="A0A2N7W2S9"/>
<dbReference type="Gene3D" id="3.40.50.150">
    <property type="entry name" value="Vaccinia Virus protein VP39"/>
    <property type="match status" value="1"/>
</dbReference>
<evidence type="ECO:0000313" key="4">
    <source>
        <dbReference type="EMBL" id="PMS23709.1"/>
    </source>
</evidence>
<dbReference type="InterPro" id="IPR029063">
    <property type="entry name" value="SAM-dependent_MTases_sf"/>
</dbReference>
<gene>
    <name evidence="4" type="ORF">C0Z18_00565</name>
</gene>
<dbReference type="EMBL" id="PNYA01000001">
    <property type="protein sequence ID" value="PMS23709.1"/>
    <property type="molecule type" value="Genomic_DNA"/>
</dbReference>
<reference evidence="4 5" key="1">
    <citation type="submission" date="2018-01" db="EMBL/GenBank/DDBJ databases">
        <title>Whole genome analyses suggest that Burkholderia sensu lato contains two further novel genera in the rhizoxinica-symbiotica group Mycetohabitans gen. nov., and Trinickia gen. nov.: implications for the evolution of diazotrophy and nodulation in the Burkholderiaceae.</title>
        <authorList>
            <person name="Estrada-de los Santos P."/>
            <person name="Palmer M."/>
            <person name="Chavez-Ramirez B."/>
            <person name="Beukes C."/>
            <person name="Steenkamp E.T."/>
            <person name="Hirsch A.M."/>
            <person name="Manyaka P."/>
            <person name="Maluk M."/>
            <person name="Lafos M."/>
            <person name="Crook M."/>
            <person name="Gross E."/>
            <person name="Simon M.F."/>
            <person name="Bueno dos Reis Junior F."/>
            <person name="Poole P.S."/>
            <person name="Venter S.N."/>
            <person name="James E.K."/>
        </authorList>
    </citation>
    <scope>NUCLEOTIDE SEQUENCE [LARGE SCALE GENOMIC DNA]</scope>
    <source>
        <strain evidence="4 5">GIMN1.004</strain>
    </source>
</reference>
<comment type="caution">
    <text evidence="4">The sequence shown here is derived from an EMBL/GenBank/DDBJ whole genome shotgun (WGS) entry which is preliminary data.</text>
</comment>
<evidence type="ECO:0000313" key="5">
    <source>
        <dbReference type="Proteomes" id="UP000235616"/>
    </source>
</evidence>
<dbReference type="GO" id="GO:0032259">
    <property type="term" value="P:methylation"/>
    <property type="evidence" value="ECO:0007669"/>
    <property type="project" value="UniProtKB-KW"/>
</dbReference>
<dbReference type="PANTHER" id="PTHR13610">
    <property type="entry name" value="METHYLTRANSFERASE DOMAIN-CONTAINING PROTEIN"/>
    <property type="match status" value="1"/>
</dbReference>
<evidence type="ECO:0000256" key="2">
    <source>
        <dbReference type="ARBA" id="ARBA00022679"/>
    </source>
</evidence>
<keyword evidence="1" id="KW-0489">Methyltransferase</keyword>
<dbReference type="PANTHER" id="PTHR13610:SF9">
    <property type="entry name" value="FI06469P"/>
    <property type="match status" value="1"/>
</dbReference>
<organism evidence="4 5">
    <name type="scientific">Trinickia dabaoshanensis</name>
    <dbReference type="NCBI Taxonomy" id="564714"/>
    <lineage>
        <taxon>Bacteria</taxon>
        <taxon>Pseudomonadati</taxon>
        <taxon>Pseudomonadota</taxon>
        <taxon>Betaproteobacteria</taxon>
        <taxon>Burkholderiales</taxon>
        <taxon>Burkholderiaceae</taxon>
        <taxon>Trinickia</taxon>
    </lineage>
</organism>
<dbReference type="GO" id="GO:0016279">
    <property type="term" value="F:protein-lysine N-methyltransferase activity"/>
    <property type="evidence" value="ECO:0007669"/>
    <property type="project" value="InterPro"/>
</dbReference>
<protein>
    <submittedName>
        <fullName evidence="4">Uncharacterized protein</fullName>
    </submittedName>
</protein>
<keyword evidence="3" id="KW-0949">S-adenosyl-L-methionine</keyword>
<evidence type="ECO:0000256" key="3">
    <source>
        <dbReference type="ARBA" id="ARBA00022691"/>
    </source>
</evidence>
<name>A0A2N7W2S9_9BURK</name>
<accession>A0A2N7W2S9</accession>
<proteinExistence type="predicted"/>
<dbReference type="InterPro" id="IPR026170">
    <property type="entry name" value="FAM173A/B"/>
</dbReference>
<keyword evidence="5" id="KW-1185">Reference proteome</keyword>